<reference evidence="1 2" key="1">
    <citation type="submission" date="2019-06" db="EMBL/GenBank/DDBJ databases">
        <title>Draft genome of Aliikangiella marina GYP-15.</title>
        <authorList>
            <person name="Wang G."/>
        </authorList>
    </citation>
    <scope>NUCLEOTIDE SEQUENCE [LARGE SCALE GENOMIC DNA]</scope>
    <source>
        <strain evidence="1 2">GYP-15</strain>
    </source>
</reference>
<gene>
    <name evidence="1" type="ORF">FLL45_08570</name>
</gene>
<dbReference type="InterPro" id="IPR054828">
    <property type="entry name" value="Vit_B12_bind_prot"/>
</dbReference>
<dbReference type="OrthoDB" id="6495095at2"/>
<dbReference type="EMBL" id="VIKR01000002">
    <property type="protein sequence ID" value="TQV74986.1"/>
    <property type="molecule type" value="Genomic_DNA"/>
</dbReference>
<dbReference type="NCBIfam" id="NF038402">
    <property type="entry name" value="TroA_like"/>
    <property type="match status" value="1"/>
</dbReference>
<dbReference type="Gene3D" id="3.40.50.1980">
    <property type="entry name" value="Nitrogenase molybdenum iron protein domain"/>
    <property type="match status" value="2"/>
</dbReference>
<organism evidence="1 2">
    <name type="scientific">Aliikangiella marina</name>
    <dbReference type="NCBI Taxonomy" id="1712262"/>
    <lineage>
        <taxon>Bacteria</taxon>
        <taxon>Pseudomonadati</taxon>
        <taxon>Pseudomonadota</taxon>
        <taxon>Gammaproteobacteria</taxon>
        <taxon>Oceanospirillales</taxon>
        <taxon>Pleioneaceae</taxon>
        <taxon>Aliikangiella</taxon>
    </lineage>
</organism>
<dbReference type="SUPFAM" id="SSF53807">
    <property type="entry name" value="Helical backbone' metal receptor"/>
    <property type="match status" value="1"/>
</dbReference>
<comment type="caution">
    <text evidence="1">The sequence shown here is derived from an EMBL/GenBank/DDBJ whole genome shotgun (WGS) entry which is preliminary data.</text>
</comment>
<name>A0A545TCS9_9GAMM</name>
<sequence length="247" mass="28060">MKILSLVPSITETLIACNAHLIGRTRFCIHPQEQVSQLPKLGGTKDIDWDKVKKYQPDLVIFDKEENTLEMANTCPFDYIALHITSVYDVGPELARLAKRIDNERLHEIAVQWQDLTSTSITAASLSEVPGIIKWWRKPIKANKFVYLIWRKPWMAIGNNTFIQSMLDFIGLSDCRIQFSEKYPTIDLSLLDAETLLLCSSEPYPFAKAQESVVDLGFPCALIDGEKFSWYGLRSLTFLQALSQQGS</sequence>
<keyword evidence="2" id="KW-1185">Reference proteome</keyword>
<dbReference type="AlphaFoldDB" id="A0A545TCS9"/>
<dbReference type="RefSeq" id="WP_142941604.1">
    <property type="nucleotide sequence ID" value="NZ_VIKR01000002.1"/>
</dbReference>
<dbReference type="Proteomes" id="UP000317839">
    <property type="component" value="Unassembled WGS sequence"/>
</dbReference>
<accession>A0A545TCS9</accession>
<proteinExistence type="predicted"/>
<evidence type="ECO:0000313" key="1">
    <source>
        <dbReference type="EMBL" id="TQV74986.1"/>
    </source>
</evidence>
<protein>
    <submittedName>
        <fullName evidence="1">Fe3+-siderophores ABC transporter protein</fullName>
    </submittedName>
</protein>
<evidence type="ECO:0000313" key="2">
    <source>
        <dbReference type="Proteomes" id="UP000317839"/>
    </source>
</evidence>